<dbReference type="EMBL" id="BMAU01021375">
    <property type="protein sequence ID" value="GFY26388.1"/>
    <property type="molecule type" value="Genomic_DNA"/>
</dbReference>
<accession>A0A8X7BCA6</accession>
<dbReference type="Proteomes" id="UP000887159">
    <property type="component" value="Unassembled WGS sequence"/>
</dbReference>
<comment type="caution">
    <text evidence="2">The sequence shown here is derived from an EMBL/GenBank/DDBJ whole genome shotgun (WGS) entry which is preliminary data.</text>
</comment>
<reference evidence="2" key="1">
    <citation type="submission" date="2020-08" db="EMBL/GenBank/DDBJ databases">
        <title>Multicomponent nature underlies the extraordinary mechanical properties of spider dragline silk.</title>
        <authorList>
            <person name="Kono N."/>
            <person name="Nakamura H."/>
            <person name="Mori M."/>
            <person name="Yoshida Y."/>
            <person name="Ohtoshi R."/>
            <person name="Malay A.D."/>
            <person name="Moran D.A.P."/>
            <person name="Tomita M."/>
            <person name="Numata K."/>
            <person name="Arakawa K."/>
        </authorList>
    </citation>
    <scope>NUCLEOTIDE SEQUENCE</scope>
</reference>
<feature type="region of interest" description="Disordered" evidence="1">
    <location>
        <begin position="21"/>
        <end position="40"/>
    </location>
</feature>
<evidence type="ECO:0000313" key="3">
    <source>
        <dbReference type="Proteomes" id="UP000887159"/>
    </source>
</evidence>
<organism evidence="2 3">
    <name type="scientific">Trichonephila clavipes</name>
    <name type="common">Golden silk orbweaver</name>
    <name type="synonym">Nephila clavipes</name>
    <dbReference type="NCBI Taxonomy" id="2585209"/>
    <lineage>
        <taxon>Eukaryota</taxon>
        <taxon>Metazoa</taxon>
        <taxon>Ecdysozoa</taxon>
        <taxon>Arthropoda</taxon>
        <taxon>Chelicerata</taxon>
        <taxon>Arachnida</taxon>
        <taxon>Araneae</taxon>
        <taxon>Araneomorphae</taxon>
        <taxon>Entelegynae</taxon>
        <taxon>Araneoidea</taxon>
        <taxon>Nephilidae</taxon>
        <taxon>Trichonephila</taxon>
    </lineage>
</organism>
<name>A0A8X7BCA6_TRICX</name>
<gene>
    <name evidence="2" type="ORF">TNCV_25851</name>
</gene>
<evidence type="ECO:0000256" key="1">
    <source>
        <dbReference type="SAM" id="MobiDB-lite"/>
    </source>
</evidence>
<sequence>MCIKLKNDIPVCQRARRLSCSDNPSPMKTKQRRFSSGLDEKVKKEDVPLRTAYSQVGRLWHPAKRSLRAQAQLSETVTETFELVKVEPKLFKTSEKERKRKGGTTEVREQALP</sequence>
<evidence type="ECO:0000313" key="2">
    <source>
        <dbReference type="EMBL" id="GFY26388.1"/>
    </source>
</evidence>
<keyword evidence="3" id="KW-1185">Reference proteome</keyword>
<feature type="region of interest" description="Disordered" evidence="1">
    <location>
        <begin position="92"/>
        <end position="113"/>
    </location>
</feature>
<proteinExistence type="predicted"/>
<protein>
    <submittedName>
        <fullName evidence="2">Uncharacterized protein</fullName>
    </submittedName>
</protein>
<dbReference type="AlphaFoldDB" id="A0A8X7BCA6"/>